<organism evidence="1 2">
    <name type="scientific">Coprinopsis marcescibilis</name>
    <name type="common">Agaric fungus</name>
    <name type="synonym">Psathyrella marcescibilis</name>
    <dbReference type="NCBI Taxonomy" id="230819"/>
    <lineage>
        <taxon>Eukaryota</taxon>
        <taxon>Fungi</taxon>
        <taxon>Dikarya</taxon>
        <taxon>Basidiomycota</taxon>
        <taxon>Agaricomycotina</taxon>
        <taxon>Agaricomycetes</taxon>
        <taxon>Agaricomycetidae</taxon>
        <taxon>Agaricales</taxon>
        <taxon>Agaricineae</taxon>
        <taxon>Psathyrellaceae</taxon>
        <taxon>Coprinopsis</taxon>
    </lineage>
</organism>
<dbReference type="Proteomes" id="UP000307440">
    <property type="component" value="Unassembled WGS sequence"/>
</dbReference>
<evidence type="ECO:0000313" key="2">
    <source>
        <dbReference type="Proteomes" id="UP000307440"/>
    </source>
</evidence>
<accession>A0A5C3KGK3</accession>
<name>A0A5C3KGK3_COPMA</name>
<keyword evidence="2" id="KW-1185">Reference proteome</keyword>
<reference evidence="1 2" key="1">
    <citation type="journal article" date="2019" name="Nat. Ecol. Evol.">
        <title>Megaphylogeny resolves global patterns of mushroom evolution.</title>
        <authorList>
            <person name="Varga T."/>
            <person name="Krizsan K."/>
            <person name="Foldi C."/>
            <person name="Dima B."/>
            <person name="Sanchez-Garcia M."/>
            <person name="Sanchez-Ramirez S."/>
            <person name="Szollosi G.J."/>
            <person name="Szarkandi J.G."/>
            <person name="Papp V."/>
            <person name="Albert L."/>
            <person name="Andreopoulos W."/>
            <person name="Angelini C."/>
            <person name="Antonin V."/>
            <person name="Barry K.W."/>
            <person name="Bougher N.L."/>
            <person name="Buchanan P."/>
            <person name="Buyck B."/>
            <person name="Bense V."/>
            <person name="Catcheside P."/>
            <person name="Chovatia M."/>
            <person name="Cooper J."/>
            <person name="Damon W."/>
            <person name="Desjardin D."/>
            <person name="Finy P."/>
            <person name="Geml J."/>
            <person name="Haridas S."/>
            <person name="Hughes K."/>
            <person name="Justo A."/>
            <person name="Karasinski D."/>
            <person name="Kautmanova I."/>
            <person name="Kiss B."/>
            <person name="Kocsube S."/>
            <person name="Kotiranta H."/>
            <person name="LaButti K.M."/>
            <person name="Lechner B.E."/>
            <person name="Liimatainen K."/>
            <person name="Lipzen A."/>
            <person name="Lukacs Z."/>
            <person name="Mihaltcheva S."/>
            <person name="Morgado L.N."/>
            <person name="Niskanen T."/>
            <person name="Noordeloos M.E."/>
            <person name="Ohm R.A."/>
            <person name="Ortiz-Santana B."/>
            <person name="Ovrebo C."/>
            <person name="Racz N."/>
            <person name="Riley R."/>
            <person name="Savchenko A."/>
            <person name="Shiryaev A."/>
            <person name="Soop K."/>
            <person name="Spirin V."/>
            <person name="Szebenyi C."/>
            <person name="Tomsovsky M."/>
            <person name="Tulloss R.E."/>
            <person name="Uehling J."/>
            <person name="Grigoriev I.V."/>
            <person name="Vagvolgyi C."/>
            <person name="Papp T."/>
            <person name="Martin F.M."/>
            <person name="Miettinen O."/>
            <person name="Hibbett D.S."/>
            <person name="Nagy L.G."/>
        </authorList>
    </citation>
    <scope>NUCLEOTIDE SEQUENCE [LARGE SCALE GENOMIC DNA]</scope>
    <source>
        <strain evidence="1 2">CBS 121175</strain>
    </source>
</reference>
<proteinExistence type="predicted"/>
<dbReference type="EMBL" id="ML210347">
    <property type="protein sequence ID" value="TFK19319.1"/>
    <property type="molecule type" value="Genomic_DNA"/>
</dbReference>
<dbReference type="AlphaFoldDB" id="A0A5C3KGK3"/>
<sequence length="357" mass="40160">MLQLVLPASAPNLEDRYALASAASTYEDAVGIALEILGRYMANPSRDNVILRVPKTINNGKKIWNDIRPADWEVVIRAHDQLGVFQVESPPPVVLQASVEPGPPESAAPVFPIMKFVLGQEPRQIKAWIPTPYTLKEARLAAFEHFKEDLPEDTFADQLRLWPSKTEKYDDCARVLPKNWARVFPLCQTIFVVPETFQTGKVWLTRATFPKVEGTTWTSVLLSDHVGGGKRSWCIERPETYQAAVCSIEATVDADTSFKASLLALIADEMKLETTQAELMKKPFKASSHRGCKVDFYVFSGPTITRFLKRDVGSSETFNVMHTDTWTEIPRSAQENKSQWQRFVPPAGHIFGYAFEL</sequence>
<evidence type="ECO:0000313" key="1">
    <source>
        <dbReference type="EMBL" id="TFK19319.1"/>
    </source>
</evidence>
<gene>
    <name evidence="1" type="ORF">FA15DRAFT_760122</name>
</gene>
<protein>
    <submittedName>
        <fullName evidence="1">Uncharacterized protein</fullName>
    </submittedName>
</protein>
<dbReference type="OrthoDB" id="3063824at2759"/>